<dbReference type="InterPro" id="IPR036390">
    <property type="entry name" value="WH_DNA-bd_sf"/>
</dbReference>
<dbReference type="Proteomes" id="UP001196565">
    <property type="component" value="Unassembled WGS sequence"/>
</dbReference>
<dbReference type="InterPro" id="IPR036388">
    <property type="entry name" value="WH-like_DNA-bd_sf"/>
</dbReference>
<dbReference type="SMART" id="SM00866">
    <property type="entry name" value="UTRA"/>
    <property type="match status" value="1"/>
</dbReference>
<dbReference type="Pfam" id="PF00392">
    <property type="entry name" value="GntR"/>
    <property type="match status" value="1"/>
</dbReference>
<dbReference type="CDD" id="cd07377">
    <property type="entry name" value="WHTH_GntR"/>
    <property type="match status" value="1"/>
</dbReference>
<evidence type="ECO:0000313" key="5">
    <source>
        <dbReference type="EMBL" id="MBW6396839.1"/>
    </source>
</evidence>
<keyword evidence="1" id="KW-0805">Transcription regulation</keyword>
<organism evidence="5 6">
    <name type="scientific">Roseomonas alba</name>
    <dbReference type="NCBI Taxonomy" id="2846776"/>
    <lineage>
        <taxon>Bacteria</taxon>
        <taxon>Pseudomonadati</taxon>
        <taxon>Pseudomonadota</taxon>
        <taxon>Alphaproteobacteria</taxon>
        <taxon>Acetobacterales</taxon>
        <taxon>Roseomonadaceae</taxon>
        <taxon>Roseomonas</taxon>
    </lineage>
</organism>
<dbReference type="Gene3D" id="3.40.1410.10">
    <property type="entry name" value="Chorismate lyase-like"/>
    <property type="match status" value="1"/>
</dbReference>
<dbReference type="PANTHER" id="PTHR44846:SF1">
    <property type="entry name" value="MANNOSYL-D-GLYCERATE TRANSPORT_METABOLISM SYSTEM REPRESSOR MNGR-RELATED"/>
    <property type="match status" value="1"/>
</dbReference>
<dbReference type="InterPro" id="IPR028978">
    <property type="entry name" value="Chorismate_lyase_/UTRA_dom_sf"/>
</dbReference>
<dbReference type="PANTHER" id="PTHR44846">
    <property type="entry name" value="MANNOSYL-D-GLYCERATE TRANSPORT/METABOLISM SYSTEM REPRESSOR MNGR-RELATED"/>
    <property type="match status" value="1"/>
</dbReference>
<keyword evidence="2" id="KW-0238">DNA-binding</keyword>
<evidence type="ECO:0000313" key="6">
    <source>
        <dbReference type="Proteomes" id="UP001196565"/>
    </source>
</evidence>
<dbReference type="SUPFAM" id="SSF46785">
    <property type="entry name" value="Winged helix' DNA-binding domain"/>
    <property type="match status" value="1"/>
</dbReference>
<protein>
    <submittedName>
        <fullName evidence="5">GntR family transcriptional regulator</fullName>
    </submittedName>
</protein>
<dbReference type="InterPro" id="IPR011663">
    <property type="entry name" value="UTRA"/>
</dbReference>
<sequence>MRPQVPKYVTIKALLEARWEREMLPGDRLPSENELCATFRVSRATVQQALALFEGEGVIRRDQGRGTFYVGPREPRTEQEPSRLLETTIRDREGTETRILRRSIQIAPARIAQRLGLARGDRVVTLERLGIVEGAPIVFIYSYLPLEVGMKVYEAEDQLRRMSLAAVLNDLHGCDIVRVQQVIAARLSDPSFSAELGVDVGVPVLEGERTYYSGDGQPVFCTVSYYRGDRHYFTMSVTEWR</sequence>
<comment type="caution">
    <text evidence="5">The sequence shown here is derived from an EMBL/GenBank/DDBJ whole genome shotgun (WGS) entry which is preliminary data.</text>
</comment>
<reference evidence="5 6" key="1">
    <citation type="submission" date="2021-07" db="EMBL/GenBank/DDBJ databases">
        <authorList>
            <person name="So Y."/>
        </authorList>
    </citation>
    <scope>NUCLEOTIDE SEQUENCE [LARGE SCALE GENOMIC DNA]</scope>
    <source>
        <strain evidence="5 6">HJA6</strain>
    </source>
</reference>
<feature type="domain" description="HTH gntR-type" evidence="4">
    <location>
        <begin position="5"/>
        <end position="72"/>
    </location>
</feature>
<name>A0ABS7A3H7_9PROT</name>
<keyword evidence="6" id="KW-1185">Reference proteome</keyword>
<dbReference type="SUPFAM" id="SSF64288">
    <property type="entry name" value="Chorismate lyase-like"/>
    <property type="match status" value="1"/>
</dbReference>
<dbReference type="SMART" id="SM00345">
    <property type="entry name" value="HTH_GNTR"/>
    <property type="match status" value="1"/>
</dbReference>
<dbReference type="RefSeq" id="WP_219761406.1">
    <property type="nucleotide sequence ID" value="NZ_JAHYBZ010000001.1"/>
</dbReference>
<dbReference type="InterPro" id="IPR000524">
    <property type="entry name" value="Tscrpt_reg_HTH_GntR"/>
</dbReference>
<accession>A0ABS7A3H7</accession>
<evidence type="ECO:0000256" key="3">
    <source>
        <dbReference type="ARBA" id="ARBA00023163"/>
    </source>
</evidence>
<evidence type="ECO:0000256" key="2">
    <source>
        <dbReference type="ARBA" id="ARBA00023125"/>
    </source>
</evidence>
<dbReference type="Gene3D" id="1.10.10.10">
    <property type="entry name" value="Winged helix-like DNA-binding domain superfamily/Winged helix DNA-binding domain"/>
    <property type="match status" value="1"/>
</dbReference>
<dbReference type="PROSITE" id="PS50949">
    <property type="entry name" value="HTH_GNTR"/>
    <property type="match status" value="1"/>
</dbReference>
<gene>
    <name evidence="5" type="ORF">KPL78_03220</name>
</gene>
<proteinExistence type="predicted"/>
<keyword evidence="3" id="KW-0804">Transcription</keyword>
<evidence type="ECO:0000259" key="4">
    <source>
        <dbReference type="PROSITE" id="PS50949"/>
    </source>
</evidence>
<dbReference type="PRINTS" id="PR00035">
    <property type="entry name" value="HTHGNTR"/>
</dbReference>
<dbReference type="Pfam" id="PF07702">
    <property type="entry name" value="UTRA"/>
    <property type="match status" value="1"/>
</dbReference>
<evidence type="ECO:0000256" key="1">
    <source>
        <dbReference type="ARBA" id="ARBA00023015"/>
    </source>
</evidence>
<dbReference type="InterPro" id="IPR050679">
    <property type="entry name" value="Bact_HTH_transcr_reg"/>
</dbReference>
<dbReference type="EMBL" id="JAHYBZ010000001">
    <property type="protein sequence ID" value="MBW6396839.1"/>
    <property type="molecule type" value="Genomic_DNA"/>
</dbReference>